<evidence type="ECO:0008006" key="3">
    <source>
        <dbReference type="Google" id="ProtNLM"/>
    </source>
</evidence>
<comment type="caution">
    <text evidence="1">The sequence shown here is derived from an EMBL/GenBank/DDBJ whole genome shotgun (WGS) entry which is preliminary data.</text>
</comment>
<dbReference type="Gene3D" id="3.40.50.450">
    <property type="match status" value="1"/>
</dbReference>
<dbReference type="EMBL" id="JQBP01000001">
    <property type="protein sequence ID" value="KRN75610.1"/>
    <property type="molecule type" value="Genomic_DNA"/>
</dbReference>
<keyword evidence="2" id="KW-1185">Reference proteome</keyword>
<dbReference type="PATRIC" id="fig|1616.3.peg.95"/>
<name>A0A0R2JMG3_9LACO</name>
<organism evidence="1 2">
    <name type="scientific">Weissella kandleri</name>
    <dbReference type="NCBI Taxonomy" id="1616"/>
    <lineage>
        <taxon>Bacteria</taxon>
        <taxon>Bacillati</taxon>
        <taxon>Bacillota</taxon>
        <taxon>Bacilli</taxon>
        <taxon>Lactobacillales</taxon>
        <taxon>Lactobacillaceae</taxon>
        <taxon>Weissella</taxon>
    </lineage>
</organism>
<sequence>MLSENEVMEKLFELEKTVVQPEKLPGARSVYFAHSWWTETQIEATLATYEALLKNPMVAHIHVPLMHQYKGLAVSEGSDFEPDFEWATMTYRADIRAIDNSDLIVATYPADAPDMGEALEIGYAIGTNKPVVMGYYGDINENPVNLMISFGTDSYVYDPAEFETFDFLDIESKAFEAKII</sequence>
<proteinExistence type="predicted"/>
<dbReference type="OrthoDB" id="2313111at2"/>
<protein>
    <recommendedName>
        <fullName evidence="3">Nucleoside 2-deoxyribosyltransferase</fullName>
    </recommendedName>
</protein>
<evidence type="ECO:0000313" key="2">
    <source>
        <dbReference type="Proteomes" id="UP000051655"/>
    </source>
</evidence>
<dbReference type="InterPro" id="IPR007710">
    <property type="entry name" value="Nucleoside_deoxyribTrfase"/>
</dbReference>
<dbReference type="SUPFAM" id="SSF52309">
    <property type="entry name" value="N-(deoxy)ribosyltransferase-like"/>
    <property type="match status" value="1"/>
</dbReference>
<reference evidence="1 2" key="1">
    <citation type="journal article" date="2015" name="Genome Announc.">
        <title>Expanding the biotechnology potential of lactobacilli through comparative genomics of 213 strains and associated genera.</title>
        <authorList>
            <person name="Sun Z."/>
            <person name="Harris H.M."/>
            <person name="McCann A."/>
            <person name="Guo C."/>
            <person name="Argimon S."/>
            <person name="Zhang W."/>
            <person name="Yang X."/>
            <person name="Jeffery I.B."/>
            <person name="Cooney J.C."/>
            <person name="Kagawa T.F."/>
            <person name="Liu W."/>
            <person name="Song Y."/>
            <person name="Salvetti E."/>
            <person name="Wrobel A."/>
            <person name="Rasinkangas P."/>
            <person name="Parkhill J."/>
            <person name="Rea M.C."/>
            <person name="O'Sullivan O."/>
            <person name="Ritari J."/>
            <person name="Douillard F.P."/>
            <person name="Paul Ross R."/>
            <person name="Yang R."/>
            <person name="Briner A.E."/>
            <person name="Felis G.E."/>
            <person name="de Vos W.M."/>
            <person name="Barrangou R."/>
            <person name="Klaenhammer T.R."/>
            <person name="Caufield P.W."/>
            <person name="Cui Y."/>
            <person name="Zhang H."/>
            <person name="O'Toole P.W."/>
        </authorList>
    </citation>
    <scope>NUCLEOTIDE SEQUENCE [LARGE SCALE GENOMIC DNA]</scope>
    <source>
        <strain evidence="1 2">DSM 20593</strain>
    </source>
</reference>
<dbReference type="RefSeq" id="WP_057753311.1">
    <property type="nucleotide sequence ID" value="NZ_JQBP01000001.1"/>
</dbReference>
<gene>
    <name evidence="1" type="ORF">IV73_GL000095</name>
</gene>
<dbReference type="Proteomes" id="UP000051655">
    <property type="component" value="Unassembled WGS sequence"/>
</dbReference>
<dbReference type="AlphaFoldDB" id="A0A0R2JMG3"/>
<dbReference type="Pfam" id="PF05014">
    <property type="entry name" value="Nuc_deoxyrib_tr"/>
    <property type="match status" value="1"/>
</dbReference>
<evidence type="ECO:0000313" key="1">
    <source>
        <dbReference type="EMBL" id="KRN75610.1"/>
    </source>
</evidence>
<dbReference type="STRING" id="1616.IV73_GL000095"/>
<accession>A0A0R2JMG3</accession>